<feature type="chain" id="PRO_5036262010" description="FP protein C-terminal domain-containing protein" evidence="1">
    <location>
        <begin position="20"/>
        <end position="214"/>
    </location>
</feature>
<organism evidence="3">
    <name type="scientific">Cacopsylla melanoneura</name>
    <dbReference type="NCBI Taxonomy" id="428564"/>
    <lineage>
        <taxon>Eukaryota</taxon>
        <taxon>Metazoa</taxon>
        <taxon>Ecdysozoa</taxon>
        <taxon>Arthropoda</taxon>
        <taxon>Hexapoda</taxon>
        <taxon>Insecta</taxon>
        <taxon>Pterygota</taxon>
        <taxon>Neoptera</taxon>
        <taxon>Paraneoptera</taxon>
        <taxon>Hemiptera</taxon>
        <taxon>Sternorrhyncha</taxon>
        <taxon>Psylloidea</taxon>
        <taxon>Psyllidae</taxon>
        <taxon>Psyllinae</taxon>
        <taxon>Cacopsylla</taxon>
    </lineage>
</organism>
<keyword evidence="1" id="KW-0732">Signal</keyword>
<sequence length="214" mass="25142">MACLFLTLFLVSIIYPLRAQESQQTTVNNASWKLENNTSEHTTQYFMTNSKLVDSEFDGEQRTRLNNIIVHNYPQLENENPLDVAAEVGREMGLMYPQDDIALARRISMKPKVGRPSPLVVRLKDRKARIRWTTQFRKRKLHQAKQWILTEHLSSYNRELLRQAREWARNNGWKYCWSQDCRVLLREVESGNVVRVKKLEDLQKLKPGVSNNTV</sequence>
<evidence type="ECO:0000259" key="2">
    <source>
        <dbReference type="Pfam" id="PF25298"/>
    </source>
</evidence>
<protein>
    <recommendedName>
        <fullName evidence="2">FP protein C-terminal domain-containing protein</fullName>
    </recommendedName>
</protein>
<name>A0A8D8SW72_9HEMI</name>
<feature type="signal peptide" evidence="1">
    <location>
        <begin position="1"/>
        <end position="19"/>
    </location>
</feature>
<evidence type="ECO:0000313" key="3">
    <source>
        <dbReference type="EMBL" id="CAG6673467.1"/>
    </source>
</evidence>
<feature type="domain" description="FP protein C-terminal" evidence="2">
    <location>
        <begin position="155"/>
        <end position="206"/>
    </location>
</feature>
<dbReference type="Pfam" id="PF25298">
    <property type="entry name" value="Baculo_FP_2nd"/>
    <property type="match status" value="1"/>
</dbReference>
<accession>A0A8D8SW72</accession>
<evidence type="ECO:0000256" key="1">
    <source>
        <dbReference type="SAM" id="SignalP"/>
    </source>
</evidence>
<dbReference type="InterPro" id="IPR057251">
    <property type="entry name" value="FP_C"/>
</dbReference>
<dbReference type="EMBL" id="HBUF01231316">
    <property type="protein sequence ID" value="CAG6673466.1"/>
    <property type="molecule type" value="Transcribed_RNA"/>
</dbReference>
<dbReference type="EMBL" id="HBUF01231317">
    <property type="protein sequence ID" value="CAG6673467.1"/>
    <property type="molecule type" value="Transcribed_RNA"/>
</dbReference>
<dbReference type="AlphaFoldDB" id="A0A8D8SW72"/>
<proteinExistence type="predicted"/>
<reference evidence="3" key="1">
    <citation type="submission" date="2021-05" db="EMBL/GenBank/DDBJ databases">
        <authorList>
            <person name="Alioto T."/>
            <person name="Alioto T."/>
            <person name="Gomez Garrido J."/>
        </authorList>
    </citation>
    <scope>NUCLEOTIDE SEQUENCE</scope>
</reference>